<dbReference type="Ensembl" id="ENSONIT00000040139.1">
    <property type="protein sequence ID" value="ENSONIP00000027483.1"/>
    <property type="gene ID" value="ENSONIG00000007487.2"/>
</dbReference>
<dbReference type="PROSITE" id="PS50835">
    <property type="entry name" value="IG_LIKE"/>
    <property type="match status" value="2"/>
</dbReference>
<dbReference type="Pfam" id="PF07686">
    <property type="entry name" value="V-set"/>
    <property type="match status" value="1"/>
</dbReference>
<evidence type="ECO:0000256" key="5">
    <source>
        <dbReference type="ARBA" id="ARBA00022989"/>
    </source>
</evidence>
<keyword evidence="4" id="KW-0130">Cell adhesion</keyword>
<dbReference type="InterPro" id="IPR036179">
    <property type="entry name" value="Ig-like_dom_sf"/>
</dbReference>
<evidence type="ECO:0000256" key="7">
    <source>
        <dbReference type="ARBA" id="ARBA00023157"/>
    </source>
</evidence>
<keyword evidence="6 10" id="KW-0472">Membrane</keyword>
<proteinExistence type="inferred from homology"/>
<comment type="subcellular location">
    <subcellularLocation>
        <location evidence="1">Membrane</location>
        <topology evidence="1">Single-pass membrane protein</topology>
    </subcellularLocation>
</comment>
<evidence type="ECO:0000259" key="11">
    <source>
        <dbReference type="PROSITE" id="PS50835"/>
    </source>
</evidence>
<reference evidence="13" key="1">
    <citation type="submission" date="2012-01" db="EMBL/GenBank/DDBJ databases">
        <title>The Genome Sequence of Oreochromis niloticus (Nile Tilapia).</title>
        <authorList>
            <consortium name="Broad Institute Genome Assembly Team"/>
            <consortium name="Broad Institute Sequencing Platform"/>
            <person name="Di Palma F."/>
            <person name="Johnson J."/>
            <person name="Lander E.S."/>
            <person name="Lindblad-Toh K."/>
        </authorList>
    </citation>
    <scope>NUCLEOTIDE SEQUENCE [LARGE SCALE GENOMIC DNA]</scope>
</reference>
<dbReference type="AlphaFoldDB" id="A0A669AYM4"/>
<keyword evidence="13" id="KW-1185">Reference proteome</keyword>
<feature type="domain" description="Ig-like" evidence="11">
    <location>
        <begin position="259"/>
        <end position="342"/>
    </location>
</feature>
<dbReference type="InterPro" id="IPR013106">
    <property type="entry name" value="Ig_V-set"/>
</dbReference>
<keyword evidence="3" id="KW-0430">Lectin</keyword>
<dbReference type="Pfam" id="PF08205">
    <property type="entry name" value="C2-set_2"/>
    <property type="match status" value="1"/>
</dbReference>
<name>A0A669AYM4_ORENI</name>
<evidence type="ECO:0000313" key="12">
    <source>
        <dbReference type="Ensembl" id="ENSONIP00000027483.1"/>
    </source>
</evidence>
<reference evidence="12" key="3">
    <citation type="submission" date="2025-09" db="UniProtKB">
        <authorList>
            <consortium name="Ensembl"/>
        </authorList>
    </citation>
    <scope>IDENTIFICATION</scope>
</reference>
<dbReference type="GO" id="GO:0007155">
    <property type="term" value="P:cell adhesion"/>
    <property type="evidence" value="ECO:0007669"/>
    <property type="project" value="UniProtKB-KW"/>
</dbReference>
<evidence type="ECO:0000256" key="3">
    <source>
        <dbReference type="ARBA" id="ARBA00022734"/>
    </source>
</evidence>
<dbReference type="InterPro" id="IPR007110">
    <property type="entry name" value="Ig-like_dom"/>
</dbReference>
<dbReference type="GO" id="GO:0005886">
    <property type="term" value="C:plasma membrane"/>
    <property type="evidence" value="ECO:0007669"/>
    <property type="project" value="TreeGrafter"/>
</dbReference>
<feature type="domain" description="Ig-like" evidence="11">
    <location>
        <begin position="160"/>
        <end position="254"/>
    </location>
</feature>
<gene>
    <name evidence="12" type="primary">LOC102075534</name>
</gene>
<dbReference type="PANTHER" id="PTHR12035">
    <property type="entry name" value="SIALIC ACID BINDING IMMUNOGLOBULIN-LIKE LECTIN"/>
    <property type="match status" value="1"/>
</dbReference>
<organism evidence="12 13">
    <name type="scientific">Oreochromis niloticus</name>
    <name type="common">Nile tilapia</name>
    <name type="synonym">Tilapia nilotica</name>
    <dbReference type="NCBI Taxonomy" id="8128"/>
    <lineage>
        <taxon>Eukaryota</taxon>
        <taxon>Metazoa</taxon>
        <taxon>Chordata</taxon>
        <taxon>Craniata</taxon>
        <taxon>Vertebrata</taxon>
        <taxon>Euteleostomi</taxon>
        <taxon>Actinopterygii</taxon>
        <taxon>Neopterygii</taxon>
        <taxon>Teleostei</taxon>
        <taxon>Neoteleostei</taxon>
        <taxon>Acanthomorphata</taxon>
        <taxon>Ovalentaria</taxon>
        <taxon>Cichlomorphae</taxon>
        <taxon>Cichliformes</taxon>
        <taxon>Cichlidae</taxon>
        <taxon>African cichlids</taxon>
        <taxon>Pseudocrenilabrinae</taxon>
        <taxon>Oreochromini</taxon>
        <taxon>Oreochromis</taxon>
    </lineage>
</organism>
<feature type="compositionally biased region" description="Basic and acidic residues" evidence="9">
    <location>
        <begin position="485"/>
        <end position="504"/>
    </location>
</feature>
<sequence length="543" mass="59890">TDGVGYHCFFYFHELSIFSSGFVSFLFACSGSGTQCSNSNSSITLSKRNVSAQVGLCVVLPCPFTTDDGDFESITWYKHDGNVNKTIFDSSNNTKADSEFKGRVSLFESDLKNKNCSIIINDLTKSDSGSYQVVFKTETPCTLISDANVTVTVTELSERPTLEIPEITEGQLTTLNCTAPLLCPGSTPNITWIWSGSGQNLSEIKENNTEFKSKNQTYFNSTLTFNASAKHNGGQVTCKVTFKSVTTNETKTLNVKYAPRILNDSNCSAQSKVLTCVCISEGFPSPTIKWPHLESHTEYCVTTNVSNTRVTSTITVSHDHCQNTTIECVSSNSIRNTSSNVSLKIKECNVNSSSPEEKNNNIFKQFLMIIQELKVIIAVLTGFVIGIILSTIIACLVTKSRRKKWKRSENPSENLEMGTSEAGPMMDADQAATYDGIREPEDAEGEAESVAQLPSNGNCRTEVEYSDINFSALRPKNPEEAENTQDARDTEYAEIKREGLRQEDAQEDSEMLEGNEENELMSKKDNEEGEDVALYSSVEELMG</sequence>
<dbReference type="SMART" id="SM00409">
    <property type="entry name" value="IG"/>
    <property type="match status" value="2"/>
</dbReference>
<dbReference type="InParanoid" id="A0A669AYM4"/>
<evidence type="ECO:0000256" key="2">
    <source>
        <dbReference type="ARBA" id="ARBA00022692"/>
    </source>
</evidence>
<keyword evidence="2 10" id="KW-0812">Transmembrane</keyword>
<comment type="similarity">
    <text evidence="8">Belongs to the immunoglobulin superfamily. SIGLEC (sialic acid binding Ig-like lectin) family.</text>
</comment>
<dbReference type="Proteomes" id="UP000005207">
    <property type="component" value="Linkage group LG11"/>
</dbReference>
<dbReference type="OMA" id="TEFMINM"/>
<evidence type="ECO:0000256" key="9">
    <source>
        <dbReference type="SAM" id="MobiDB-lite"/>
    </source>
</evidence>
<reference evidence="12" key="2">
    <citation type="submission" date="2025-08" db="UniProtKB">
        <authorList>
            <consortium name="Ensembl"/>
        </authorList>
    </citation>
    <scope>IDENTIFICATION</scope>
</reference>
<dbReference type="GeneTree" id="ENSGT01150000286924"/>
<evidence type="ECO:0000256" key="10">
    <source>
        <dbReference type="SAM" id="Phobius"/>
    </source>
</evidence>
<evidence type="ECO:0000256" key="1">
    <source>
        <dbReference type="ARBA" id="ARBA00004167"/>
    </source>
</evidence>
<evidence type="ECO:0000256" key="4">
    <source>
        <dbReference type="ARBA" id="ARBA00022889"/>
    </source>
</evidence>
<dbReference type="InterPro" id="IPR013783">
    <property type="entry name" value="Ig-like_fold"/>
</dbReference>
<dbReference type="GO" id="GO:0033691">
    <property type="term" value="F:sialic acid binding"/>
    <property type="evidence" value="ECO:0007669"/>
    <property type="project" value="TreeGrafter"/>
</dbReference>
<dbReference type="InterPro" id="IPR051036">
    <property type="entry name" value="SIGLEC"/>
</dbReference>
<feature type="compositionally biased region" description="Acidic residues" evidence="9">
    <location>
        <begin position="505"/>
        <end position="519"/>
    </location>
</feature>
<accession>A0A669AYM4</accession>
<protein>
    <submittedName>
        <fullName evidence="12">Sialic acid-binding Ig-like lectin 9</fullName>
    </submittedName>
</protein>
<evidence type="ECO:0000256" key="8">
    <source>
        <dbReference type="ARBA" id="ARBA00038361"/>
    </source>
</evidence>
<dbReference type="SUPFAM" id="SSF48726">
    <property type="entry name" value="Immunoglobulin"/>
    <property type="match status" value="2"/>
</dbReference>
<evidence type="ECO:0000313" key="13">
    <source>
        <dbReference type="Proteomes" id="UP000005207"/>
    </source>
</evidence>
<dbReference type="Gene3D" id="2.60.40.10">
    <property type="entry name" value="Immunoglobulins"/>
    <property type="match status" value="3"/>
</dbReference>
<dbReference type="PANTHER" id="PTHR12035:SF128">
    <property type="entry name" value="BRANCHED CHAIN KETO ACID DEHYDROGENASE E1 SUBUNIT BETA,-LIKE-RELATED"/>
    <property type="match status" value="1"/>
</dbReference>
<dbReference type="GO" id="GO:0030246">
    <property type="term" value="F:carbohydrate binding"/>
    <property type="evidence" value="ECO:0007669"/>
    <property type="project" value="UniProtKB-KW"/>
</dbReference>
<keyword evidence="5 10" id="KW-1133">Transmembrane helix</keyword>
<dbReference type="InterPro" id="IPR013162">
    <property type="entry name" value="CD80_C2-set"/>
</dbReference>
<feature type="transmembrane region" description="Helical" evidence="10">
    <location>
        <begin position="375"/>
        <end position="397"/>
    </location>
</feature>
<evidence type="ECO:0000256" key="6">
    <source>
        <dbReference type="ARBA" id="ARBA00023136"/>
    </source>
</evidence>
<keyword evidence="7" id="KW-1015">Disulfide bond</keyword>
<dbReference type="InterPro" id="IPR003599">
    <property type="entry name" value="Ig_sub"/>
</dbReference>
<feature type="region of interest" description="Disordered" evidence="9">
    <location>
        <begin position="474"/>
        <end position="543"/>
    </location>
</feature>